<keyword evidence="12" id="KW-0560">Oxidoreductase</keyword>
<dbReference type="Proteomes" id="UP001152885">
    <property type="component" value="Unassembled WGS sequence"/>
</dbReference>
<feature type="signal peptide" evidence="21">
    <location>
        <begin position="1"/>
        <end position="16"/>
    </location>
</feature>
<feature type="compositionally biased region" description="Low complexity" evidence="20">
    <location>
        <begin position="212"/>
        <end position="226"/>
    </location>
</feature>
<feature type="repeat" description="Filamin" evidence="19">
    <location>
        <begin position="47"/>
        <end position="77"/>
    </location>
</feature>
<evidence type="ECO:0000256" key="4">
    <source>
        <dbReference type="ARBA" id="ARBA00010457"/>
    </source>
</evidence>
<dbReference type="Pfam" id="PF00080">
    <property type="entry name" value="Sod_Cu"/>
    <property type="match status" value="1"/>
</dbReference>
<dbReference type="Gene3D" id="2.60.40.200">
    <property type="entry name" value="Superoxide dismutase, copper/zinc binding domain"/>
    <property type="match status" value="1"/>
</dbReference>
<evidence type="ECO:0000256" key="18">
    <source>
        <dbReference type="ARBA" id="ARBA00049204"/>
    </source>
</evidence>
<dbReference type="OrthoDB" id="159229at2759"/>
<evidence type="ECO:0000256" key="11">
    <source>
        <dbReference type="ARBA" id="ARBA00022862"/>
    </source>
</evidence>
<keyword evidence="9" id="KW-0479">Metal-binding</keyword>
<evidence type="ECO:0000256" key="3">
    <source>
        <dbReference type="ARBA" id="ARBA00004589"/>
    </source>
</evidence>
<evidence type="ECO:0000256" key="1">
    <source>
        <dbReference type="ARBA" id="ARBA00001935"/>
    </source>
</evidence>
<evidence type="ECO:0000256" key="14">
    <source>
        <dbReference type="ARBA" id="ARBA00023026"/>
    </source>
</evidence>
<gene>
    <name evidence="23" type="ORF">CANVERA_P0862</name>
</gene>
<evidence type="ECO:0000256" key="9">
    <source>
        <dbReference type="ARBA" id="ARBA00022723"/>
    </source>
</evidence>
<evidence type="ECO:0000256" key="12">
    <source>
        <dbReference type="ARBA" id="ARBA00023002"/>
    </source>
</evidence>
<comment type="caution">
    <text evidence="23">The sequence shown here is derived from an EMBL/GenBank/DDBJ whole genome shotgun (WGS) entry which is preliminary data.</text>
</comment>
<protein>
    <recommendedName>
        <fullName evidence="5">superoxide dismutase</fullName>
        <ecNumber evidence="5">1.15.1.1</ecNumber>
    </recommendedName>
</protein>
<evidence type="ECO:0000256" key="5">
    <source>
        <dbReference type="ARBA" id="ARBA00012682"/>
    </source>
</evidence>
<accession>A0A9W4X8K2</accession>
<dbReference type="InterPro" id="IPR024134">
    <property type="entry name" value="SOD_Cu/Zn_/chaperone"/>
</dbReference>
<keyword evidence="14" id="KW-0843">Virulence</keyword>
<comment type="similarity">
    <text evidence="4">Belongs to the Cu-Zn superoxide dismutase family.</text>
</comment>
<organism evidence="23 24">
    <name type="scientific">Candida verbasci</name>
    <dbReference type="NCBI Taxonomy" id="1227364"/>
    <lineage>
        <taxon>Eukaryota</taxon>
        <taxon>Fungi</taxon>
        <taxon>Dikarya</taxon>
        <taxon>Ascomycota</taxon>
        <taxon>Saccharomycotina</taxon>
        <taxon>Pichiomycetes</taxon>
        <taxon>Debaryomycetaceae</taxon>
        <taxon>Candida/Lodderomyces clade</taxon>
        <taxon>Candida</taxon>
    </lineage>
</organism>
<evidence type="ECO:0000256" key="19">
    <source>
        <dbReference type="PROSITE-ProRule" id="PRU00087"/>
    </source>
</evidence>
<dbReference type="InterPro" id="IPR017868">
    <property type="entry name" value="Filamin/ABP280_repeat-like"/>
</dbReference>
<evidence type="ECO:0000256" key="20">
    <source>
        <dbReference type="SAM" id="MobiDB-lite"/>
    </source>
</evidence>
<keyword evidence="11" id="KW-0049">Antioxidant</keyword>
<comment type="cofactor">
    <cofactor evidence="1">
        <name>Cu cation</name>
        <dbReference type="ChEBI" id="CHEBI:23378"/>
    </cofactor>
</comment>
<feature type="domain" description="Superoxide dismutase copper/zinc binding" evidence="22">
    <location>
        <begin position="44"/>
        <end position="174"/>
    </location>
</feature>
<keyword evidence="24" id="KW-1185">Reference proteome</keyword>
<dbReference type="EC" id="1.15.1.1" evidence="5"/>
<dbReference type="FunFam" id="2.60.40.200:FF:000007">
    <property type="entry name" value="Cell surface Cu-only superoxide dismutase 5"/>
    <property type="match status" value="1"/>
</dbReference>
<keyword evidence="10 21" id="KW-0732">Signal</keyword>
<comment type="catalytic activity">
    <reaction evidence="18">
        <text>2 superoxide + 2 H(+) = H2O2 + O2</text>
        <dbReference type="Rhea" id="RHEA:20696"/>
        <dbReference type="ChEBI" id="CHEBI:15378"/>
        <dbReference type="ChEBI" id="CHEBI:15379"/>
        <dbReference type="ChEBI" id="CHEBI:16240"/>
        <dbReference type="ChEBI" id="CHEBI:18421"/>
        <dbReference type="EC" id="1.15.1.1"/>
    </reaction>
</comment>
<evidence type="ECO:0000313" key="24">
    <source>
        <dbReference type="Proteomes" id="UP001152885"/>
    </source>
</evidence>
<evidence type="ECO:0000256" key="21">
    <source>
        <dbReference type="SAM" id="SignalP"/>
    </source>
</evidence>
<dbReference type="PROSITE" id="PS50194">
    <property type="entry name" value="FILAMIN_REPEAT"/>
    <property type="match status" value="1"/>
</dbReference>
<dbReference type="GO" id="GO:0098552">
    <property type="term" value="C:side of membrane"/>
    <property type="evidence" value="ECO:0007669"/>
    <property type="project" value="UniProtKB-KW"/>
</dbReference>
<evidence type="ECO:0000256" key="8">
    <source>
        <dbReference type="ARBA" id="ARBA00022622"/>
    </source>
</evidence>
<dbReference type="SUPFAM" id="SSF49329">
    <property type="entry name" value="Cu,Zn superoxide dismutase-like"/>
    <property type="match status" value="1"/>
</dbReference>
<evidence type="ECO:0000256" key="15">
    <source>
        <dbReference type="ARBA" id="ARBA00023136"/>
    </source>
</evidence>
<keyword evidence="15" id="KW-0472">Membrane</keyword>
<dbReference type="EMBL" id="CANTUO010000001">
    <property type="protein sequence ID" value="CAI5756346.1"/>
    <property type="molecule type" value="Genomic_DNA"/>
</dbReference>
<feature type="region of interest" description="Disordered" evidence="20">
    <location>
        <begin position="193"/>
        <end position="226"/>
    </location>
</feature>
<evidence type="ECO:0000259" key="22">
    <source>
        <dbReference type="Pfam" id="PF00080"/>
    </source>
</evidence>
<keyword evidence="16" id="KW-0325">Glycoprotein</keyword>
<dbReference type="GO" id="GO:0005576">
    <property type="term" value="C:extracellular region"/>
    <property type="evidence" value="ECO:0007669"/>
    <property type="project" value="UniProtKB-ARBA"/>
</dbReference>
<keyword evidence="8" id="KW-0336">GPI-anchor</keyword>
<keyword evidence="17" id="KW-0449">Lipoprotein</keyword>
<dbReference type="InterPro" id="IPR001424">
    <property type="entry name" value="SOD_Cu_Zn_dom"/>
</dbReference>
<name>A0A9W4X8K2_9ASCO</name>
<dbReference type="AlphaFoldDB" id="A0A9W4X8K2"/>
<feature type="chain" id="PRO_5040993172" description="superoxide dismutase" evidence="21">
    <location>
        <begin position="17"/>
        <end position="250"/>
    </location>
</feature>
<reference evidence="23" key="1">
    <citation type="submission" date="2022-12" db="EMBL/GenBank/DDBJ databases">
        <authorList>
            <person name="Brejova B."/>
        </authorList>
    </citation>
    <scope>NUCLEOTIDE SEQUENCE</scope>
</reference>
<feature type="compositionally biased region" description="Gly residues" evidence="20">
    <location>
        <begin position="193"/>
        <end position="211"/>
    </location>
</feature>
<dbReference type="InterPro" id="IPR036423">
    <property type="entry name" value="SOD-like_Cu/Zn_dom_sf"/>
</dbReference>
<feature type="region of interest" description="Disordered" evidence="20">
    <location>
        <begin position="169"/>
        <end position="188"/>
    </location>
</feature>
<dbReference type="GO" id="GO:0005507">
    <property type="term" value="F:copper ion binding"/>
    <property type="evidence" value="ECO:0007669"/>
    <property type="project" value="InterPro"/>
</dbReference>
<proteinExistence type="inferred from homology"/>
<evidence type="ECO:0000256" key="2">
    <source>
        <dbReference type="ARBA" id="ARBA00004191"/>
    </source>
</evidence>
<keyword evidence="6" id="KW-0134">Cell wall</keyword>
<keyword evidence="7" id="KW-0964">Secreted</keyword>
<dbReference type="PANTHER" id="PTHR10003">
    <property type="entry name" value="SUPEROXIDE DISMUTASE CU-ZN -RELATED"/>
    <property type="match status" value="1"/>
</dbReference>
<dbReference type="GO" id="GO:0004784">
    <property type="term" value="F:superoxide dismutase activity"/>
    <property type="evidence" value="ECO:0007669"/>
    <property type="project" value="UniProtKB-EC"/>
</dbReference>
<evidence type="ECO:0000256" key="6">
    <source>
        <dbReference type="ARBA" id="ARBA00022512"/>
    </source>
</evidence>
<evidence type="ECO:0000256" key="13">
    <source>
        <dbReference type="ARBA" id="ARBA00023008"/>
    </source>
</evidence>
<evidence type="ECO:0000256" key="17">
    <source>
        <dbReference type="ARBA" id="ARBA00023288"/>
    </source>
</evidence>
<evidence type="ECO:0000256" key="10">
    <source>
        <dbReference type="ARBA" id="ARBA00022729"/>
    </source>
</evidence>
<evidence type="ECO:0000256" key="7">
    <source>
        <dbReference type="ARBA" id="ARBA00022525"/>
    </source>
</evidence>
<evidence type="ECO:0000313" key="23">
    <source>
        <dbReference type="EMBL" id="CAI5756346.1"/>
    </source>
</evidence>
<evidence type="ECO:0000256" key="16">
    <source>
        <dbReference type="ARBA" id="ARBA00023180"/>
    </source>
</evidence>
<keyword evidence="13" id="KW-0186">Copper</keyword>
<sequence length="250" mass="24954">MRSYLPLLSLVSLALSADAPIQSDSQNQQSLIARFTRNSQSEIEGHVEFEPTSNGSVRVSVELNGLPSTGGPFPYHIHEAPVPADGNCTGTLAHFNPFNGSATATTDAAKEVGDLAGRNGNITSESFSTEYVDPYLSLNPESRAYFGGLSVVIHSSNNSRLACANITEEETNGSTGGTGGTYTNATGGAGGSNTTGGAGGANTTGGTGTGSGSTTSSSSTSSAVSTANGVGQNEVSLLVGALAGAAALLI</sequence>
<comment type="subcellular location">
    <subcellularLocation>
        <location evidence="3">Membrane</location>
        <topology evidence="3">Lipid-anchor</topology>
        <topology evidence="3">GPI-anchor</topology>
    </subcellularLocation>
    <subcellularLocation>
        <location evidence="2">Secreted</location>
        <location evidence="2">Cell wall</location>
    </subcellularLocation>
</comment>